<dbReference type="SMART" id="SM01043">
    <property type="entry name" value="BTAD"/>
    <property type="match status" value="1"/>
</dbReference>
<proteinExistence type="inferred from homology"/>
<sequence>MLRAILIDDEQPALDLLEKLLITIGNIEIVGTFTKPGEAISRLLQERMDVVFLDIEMPGLNGIEAAEHIMAIDPGIDVVFVTAYHHYAVEAFELNAIDYVLKPTTVERLRKTIARTMSKQSAAKQENVGQTSKSTFICFGRFEWMRNEKAETASPVKWRTSKERELMAYLVHHRNTLITKEKILEDIWPNANLEQVTAFLHTCIYSIRKKIASAGDNYKLEFHNNCYRLEIRGVECDAAGFEQVAGSEMVITPDTIGEFEKIANLYKGNYMEEDGFVWAQEAQEKYKSDYIELMRRMSDYYLSVNEFRAAAQCLHSALRQNPYLDDVNERVLLVYAKLGDRLSMMKHYERFTKLLQDELGTLPLKSTVRLFTELYSGNADQG</sequence>
<evidence type="ECO:0000256" key="7">
    <source>
        <dbReference type="PROSITE-ProRule" id="PRU01091"/>
    </source>
</evidence>
<dbReference type="InterPro" id="IPR051677">
    <property type="entry name" value="AfsR-DnrI-RedD_regulator"/>
</dbReference>
<keyword evidence="6" id="KW-0597">Phosphoprotein</keyword>
<evidence type="ECO:0000256" key="2">
    <source>
        <dbReference type="ARBA" id="ARBA00023012"/>
    </source>
</evidence>
<dbReference type="InterPro" id="IPR011990">
    <property type="entry name" value="TPR-like_helical_dom_sf"/>
</dbReference>
<dbReference type="Gene3D" id="1.25.40.10">
    <property type="entry name" value="Tetratricopeptide repeat domain"/>
    <property type="match status" value="1"/>
</dbReference>
<dbReference type="SUPFAM" id="SSF46894">
    <property type="entry name" value="C-terminal effector domain of the bipartite response regulators"/>
    <property type="match status" value="1"/>
</dbReference>
<name>A0ABU6DAA4_9BACL</name>
<evidence type="ECO:0000259" key="9">
    <source>
        <dbReference type="PROSITE" id="PS51755"/>
    </source>
</evidence>
<comment type="caution">
    <text evidence="10">The sequence shown here is derived from an EMBL/GenBank/DDBJ whole genome shotgun (WGS) entry which is preliminary data.</text>
</comment>
<keyword evidence="5" id="KW-0804">Transcription</keyword>
<dbReference type="PROSITE" id="PS51755">
    <property type="entry name" value="OMPR_PHOB"/>
    <property type="match status" value="1"/>
</dbReference>
<dbReference type="SUPFAM" id="SSF52172">
    <property type="entry name" value="CheY-like"/>
    <property type="match status" value="1"/>
</dbReference>
<feature type="modified residue" description="4-aspartylphosphate" evidence="6">
    <location>
        <position position="54"/>
    </location>
</feature>
<protein>
    <submittedName>
        <fullName evidence="10">Response regulator</fullName>
    </submittedName>
</protein>
<feature type="domain" description="OmpR/PhoB-type" evidence="9">
    <location>
        <begin position="126"/>
        <end position="231"/>
    </location>
</feature>
<keyword evidence="2" id="KW-0902">Two-component regulatory system</keyword>
<dbReference type="InterPro" id="IPR016032">
    <property type="entry name" value="Sig_transdc_resp-reg_C-effctor"/>
</dbReference>
<evidence type="ECO:0000256" key="1">
    <source>
        <dbReference type="ARBA" id="ARBA00005820"/>
    </source>
</evidence>
<dbReference type="PANTHER" id="PTHR35807">
    <property type="entry name" value="TRANSCRIPTIONAL REGULATOR REDD-RELATED"/>
    <property type="match status" value="1"/>
</dbReference>
<evidence type="ECO:0000313" key="10">
    <source>
        <dbReference type="EMBL" id="MEB4794682.1"/>
    </source>
</evidence>
<dbReference type="Pfam" id="PF00486">
    <property type="entry name" value="Trans_reg_C"/>
    <property type="match status" value="1"/>
</dbReference>
<dbReference type="SUPFAM" id="SSF48452">
    <property type="entry name" value="TPR-like"/>
    <property type="match status" value="1"/>
</dbReference>
<dbReference type="Gene3D" id="1.10.10.10">
    <property type="entry name" value="Winged helix-like DNA-binding domain superfamily/Winged helix DNA-binding domain"/>
    <property type="match status" value="1"/>
</dbReference>
<organism evidence="10 11">
    <name type="scientific">Paenibacillus chondroitinus</name>
    <dbReference type="NCBI Taxonomy" id="59842"/>
    <lineage>
        <taxon>Bacteria</taxon>
        <taxon>Bacillati</taxon>
        <taxon>Bacillota</taxon>
        <taxon>Bacilli</taxon>
        <taxon>Bacillales</taxon>
        <taxon>Paenibacillaceae</taxon>
        <taxon>Paenibacillus</taxon>
    </lineage>
</organism>
<dbReference type="InterPro" id="IPR005158">
    <property type="entry name" value="BTAD"/>
</dbReference>
<feature type="domain" description="Response regulatory" evidence="8">
    <location>
        <begin position="3"/>
        <end position="117"/>
    </location>
</feature>
<evidence type="ECO:0000256" key="3">
    <source>
        <dbReference type="ARBA" id="ARBA00023015"/>
    </source>
</evidence>
<evidence type="ECO:0000256" key="6">
    <source>
        <dbReference type="PROSITE-ProRule" id="PRU00169"/>
    </source>
</evidence>
<dbReference type="Proteomes" id="UP001355653">
    <property type="component" value="Unassembled WGS sequence"/>
</dbReference>
<dbReference type="PROSITE" id="PS50110">
    <property type="entry name" value="RESPONSE_REGULATORY"/>
    <property type="match status" value="1"/>
</dbReference>
<dbReference type="InterPro" id="IPR011006">
    <property type="entry name" value="CheY-like_superfamily"/>
</dbReference>
<keyword evidence="3" id="KW-0805">Transcription regulation</keyword>
<dbReference type="SMART" id="SM00862">
    <property type="entry name" value="Trans_reg_C"/>
    <property type="match status" value="1"/>
</dbReference>
<evidence type="ECO:0000256" key="5">
    <source>
        <dbReference type="ARBA" id="ARBA00023163"/>
    </source>
</evidence>
<dbReference type="InterPro" id="IPR036388">
    <property type="entry name" value="WH-like_DNA-bd_sf"/>
</dbReference>
<dbReference type="SMART" id="SM00448">
    <property type="entry name" value="REC"/>
    <property type="match status" value="1"/>
</dbReference>
<dbReference type="InterPro" id="IPR001789">
    <property type="entry name" value="Sig_transdc_resp-reg_receiver"/>
</dbReference>
<evidence type="ECO:0000256" key="4">
    <source>
        <dbReference type="ARBA" id="ARBA00023125"/>
    </source>
</evidence>
<evidence type="ECO:0000259" key="8">
    <source>
        <dbReference type="PROSITE" id="PS50110"/>
    </source>
</evidence>
<comment type="similarity">
    <text evidence="1">Belongs to the AfsR/DnrI/RedD regulatory family.</text>
</comment>
<dbReference type="InterPro" id="IPR001867">
    <property type="entry name" value="OmpR/PhoB-type_DNA-bd"/>
</dbReference>
<feature type="DNA-binding region" description="OmpR/PhoB-type" evidence="7">
    <location>
        <begin position="126"/>
        <end position="231"/>
    </location>
</feature>
<keyword evidence="4 7" id="KW-0238">DNA-binding</keyword>
<dbReference type="RefSeq" id="WP_127457404.1">
    <property type="nucleotide sequence ID" value="NZ_JAROBY010000017.1"/>
</dbReference>
<accession>A0ABU6DAA4</accession>
<dbReference type="EMBL" id="JAROBY010000017">
    <property type="protein sequence ID" value="MEB4794682.1"/>
    <property type="molecule type" value="Genomic_DNA"/>
</dbReference>
<dbReference type="PANTHER" id="PTHR35807:SF2">
    <property type="entry name" value="TRANSCRIPTIONAL ACTIVATOR DOMAIN"/>
    <property type="match status" value="1"/>
</dbReference>
<keyword evidence="11" id="KW-1185">Reference proteome</keyword>
<dbReference type="Pfam" id="PF03704">
    <property type="entry name" value="BTAD"/>
    <property type="match status" value="1"/>
</dbReference>
<dbReference type="Gene3D" id="3.40.50.2300">
    <property type="match status" value="1"/>
</dbReference>
<evidence type="ECO:0000313" key="11">
    <source>
        <dbReference type="Proteomes" id="UP001355653"/>
    </source>
</evidence>
<gene>
    <name evidence="10" type="ORF">P5G65_12305</name>
</gene>
<dbReference type="Pfam" id="PF00072">
    <property type="entry name" value="Response_reg"/>
    <property type="match status" value="1"/>
</dbReference>
<reference evidence="10 11" key="1">
    <citation type="submission" date="2023-03" db="EMBL/GenBank/DDBJ databases">
        <title>Bacillus Genome Sequencing.</title>
        <authorList>
            <person name="Dunlap C."/>
        </authorList>
    </citation>
    <scope>NUCLEOTIDE SEQUENCE [LARGE SCALE GENOMIC DNA]</scope>
    <source>
        <strain evidence="10 11">NRS-1351</strain>
    </source>
</reference>